<feature type="region of interest" description="Disordered" evidence="1">
    <location>
        <begin position="127"/>
        <end position="146"/>
    </location>
</feature>
<dbReference type="AlphaFoldDB" id="A0A9E7R6S1"/>
<keyword evidence="3" id="KW-1185">Reference proteome</keyword>
<organism evidence="2 3">
    <name type="scientific">Salinirubellus salinus</name>
    <dbReference type="NCBI Taxonomy" id="1364945"/>
    <lineage>
        <taxon>Archaea</taxon>
        <taxon>Methanobacteriati</taxon>
        <taxon>Methanobacteriota</taxon>
        <taxon>Stenosarchaea group</taxon>
        <taxon>Halobacteria</taxon>
        <taxon>Halobacteriales</taxon>
        <taxon>Natronomonadaceae</taxon>
        <taxon>Salinirubellus</taxon>
    </lineage>
</organism>
<evidence type="ECO:0000256" key="1">
    <source>
        <dbReference type="SAM" id="MobiDB-lite"/>
    </source>
</evidence>
<dbReference type="GeneID" id="74942646"/>
<evidence type="ECO:0000313" key="2">
    <source>
        <dbReference type="EMBL" id="UWM56501.1"/>
    </source>
</evidence>
<dbReference type="Pfam" id="PF24366">
    <property type="entry name" value="DUF7522"/>
    <property type="match status" value="1"/>
</dbReference>
<dbReference type="InterPro" id="IPR055944">
    <property type="entry name" value="DUF7522"/>
</dbReference>
<protein>
    <submittedName>
        <fullName evidence="2">Uncharacterized protein</fullName>
    </submittedName>
</protein>
<accession>A0A9E7R6S1</accession>
<name>A0A9E7R6S1_9EURY</name>
<dbReference type="EMBL" id="CP104003">
    <property type="protein sequence ID" value="UWM56501.1"/>
    <property type="molecule type" value="Genomic_DNA"/>
</dbReference>
<gene>
    <name evidence="2" type="ORF">N0B31_09450</name>
</gene>
<dbReference type="Proteomes" id="UP001057580">
    <property type="component" value="Chromosome"/>
</dbReference>
<proteinExistence type="predicted"/>
<sequence length="146" mass="16436">MSEATPLLEAVRDLAGEALRDLWTFDRSGQECLYVRDDVADHLEDHDPEAFIDNERYGYITRLTYEELTYTGYEYTVRGFTQFETFRTFLDDGSDSPVGVLVSVDRGSGVQFADLFSELLDVPGYGEPDWDVPEVPDAGPLGYTAN</sequence>
<dbReference type="KEGG" id="ssai:N0B31_09450"/>
<evidence type="ECO:0000313" key="3">
    <source>
        <dbReference type="Proteomes" id="UP001057580"/>
    </source>
</evidence>
<dbReference type="RefSeq" id="WP_260643615.1">
    <property type="nucleotide sequence ID" value="NZ_CP104003.1"/>
</dbReference>
<reference evidence="2" key="1">
    <citation type="submission" date="2022-09" db="EMBL/GenBank/DDBJ databases">
        <title>Diverse halophilic archaea isolated from saline environments.</title>
        <authorList>
            <person name="Cui H.-L."/>
        </authorList>
    </citation>
    <scope>NUCLEOTIDE SEQUENCE</scope>
    <source>
        <strain evidence="2">ZS-35-S2</strain>
    </source>
</reference>